<dbReference type="GO" id="GO:0005737">
    <property type="term" value="C:cytoplasm"/>
    <property type="evidence" value="ECO:0007669"/>
    <property type="project" value="UniProtKB-SubCell"/>
</dbReference>
<organism evidence="12 13">
    <name type="scientific">Leptospirillum ferrodiazotrophum</name>
    <dbReference type="NCBI Taxonomy" id="412449"/>
    <lineage>
        <taxon>Bacteria</taxon>
        <taxon>Pseudomonadati</taxon>
        <taxon>Nitrospirota</taxon>
        <taxon>Nitrospiria</taxon>
        <taxon>Nitrospirales</taxon>
        <taxon>Nitrospiraceae</taxon>
        <taxon>Leptospirillum</taxon>
    </lineage>
</organism>
<evidence type="ECO:0000256" key="1">
    <source>
        <dbReference type="ARBA" id="ARBA00004496"/>
    </source>
</evidence>
<dbReference type="PANTHER" id="PTHR30027">
    <property type="entry name" value="RIBOSOMAL RNA SMALL SUBUNIT METHYLTRANSFERASE E"/>
    <property type="match status" value="1"/>
</dbReference>
<name>C6HWD2_9BACT</name>
<evidence type="ECO:0000313" key="12">
    <source>
        <dbReference type="EMBL" id="EES53110.1"/>
    </source>
</evidence>
<dbReference type="SUPFAM" id="SSF75217">
    <property type="entry name" value="alpha/beta knot"/>
    <property type="match status" value="1"/>
</dbReference>
<evidence type="ECO:0000256" key="9">
    <source>
        <dbReference type="ARBA" id="ARBA00025699"/>
    </source>
</evidence>
<keyword evidence="13" id="KW-1185">Reference proteome</keyword>
<dbReference type="InterPro" id="IPR029026">
    <property type="entry name" value="tRNA_m1G_MTases_N"/>
</dbReference>
<dbReference type="AlphaFoldDB" id="C6HWD2"/>
<dbReference type="InterPro" id="IPR006700">
    <property type="entry name" value="RsmE"/>
</dbReference>
<dbReference type="CDD" id="cd18084">
    <property type="entry name" value="RsmE-like"/>
    <property type="match status" value="1"/>
</dbReference>
<dbReference type="GO" id="GO:0070475">
    <property type="term" value="P:rRNA base methylation"/>
    <property type="evidence" value="ECO:0007669"/>
    <property type="project" value="TreeGrafter"/>
</dbReference>
<keyword evidence="8" id="KW-0949">S-adenosyl-L-methionine</keyword>
<dbReference type="Proteomes" id="UP000009374">
    <property type="component" value="Unassembled WGS sequence"/>
</dbReference>
<keyword evidence="5" id="KW-0698">rRNA processing</keyword>
<dbReference type="PANTHER" id="PTHR30027:SF3">
    <property type="entry name" value="16S RRNA (URACIL(1498)-N(3))-METHYLTRANSFERASE"/>
    <property type="match status" value="1"/>
</dbReference>
<comment type="subcellular location">
    <subcellularLocation>
        <location evidence="1">Cytoplasm</location>
    </subcellularLocation>
</comment>
<proteinExistence type="inferred from homology"/>
<dbReference type="GO" id="GO:0070042">
    <property type="term" value="F:rRNA (uridine-N3-)-methyltransferase activity"/>
    <property type="evidence" value="ECO:0007669"/>
    <property type="project" value="TreeGrafter"/>
</dbReference>
<feature type="domain" description="Ribosomal RNA small subunit methyltransferase E methyltransferase" evidence="11">
    <location>
        <begin position="99"/>
        <end position="264"/>
    </location>
</feature>
<evidence type="ECO:0000256" key="6">
    <source>
        <dbReference type="ARBA" id="ARBA00022603"/>
    </source>
</evidence>
<comment type="catalytic activity">
    <reaction evidence="10">
        <text>uridine(1498) in 16S rRNA + S-adenosyl-L-methionine = N(3)-methyluridine(1498) in 16S rRNA + S-adenosyl-L-homocysteine + H(+)</text>
        <dbReference type="Rhea" id="RHEA:42920"/>
        <dbReference type="Rhea" id="RHEA-COMP:10283"/>
        <dbReference type="Rhea" id="RHEA-COMP:10284"/>
        <dbReference type="ChEBI" id="CHEBI:15378"/>
        <dbReference type="ChEBI" id="CHEBI:57856"/>
        <dbReference type="ChEBI" id="CHEBI:59789"/>
        <dbReference type="ChEBI" id="CHEBI:65315"/>
        <dbReference type="ChEBI" id="CHEBI:74502"/>
        <dbReference type="EC" id="2.1.1.193"/>
    </reaction>
</comment>
<evidence type="ECO:0000256" key="5">
    <source>
        <dbReference type="ARBA" id="ARBA00022552"/>
    </source>
</evidence>
<comment type="similarity">
    <text evidence="2">Belongs to the RNA methyltransferase RsmE family.</text>
</comment>
<protein>
    <recommendedName>
        <fullName evidence="3">16S rRNA (uracil(1498)-N(3))-methyltransferase</fullName>
        <ecNumber evidence="3">2.1.1.193</ecNumber>
    </recommendedName>
</protein>
<dbReference type="NCBIfam" id="TIGR00046">
    <property type="entry name" value="RsmE family RNA methyltransferase"/>
    <property type="match status" value="1"/>
</dbReference>
<dbReference type="EMBL" id="GG693869">
    <property type="protein sequence ID" value="EES53110.1"/>
    <property type="molecule type" value="Genomic_DNA"/>
</dbReference>
<gene>
    <name evidence="12" type="ORF">UBAL3_80420060</name>
</gene>
<evidence type="ECO:0000256" key="4">
    <source>
        <dbReference type="ARBA" id="ARBA00022490"/>
    </source>
</evidence>
<dbReference type="Gene3D" id="3.40.1280.10">
    <property type="match status" value="1"/>
</dbReference>
<keyword evidence="6" id="KW-0489">Methyltransferase</keyword>
<comment type="function">
    <text evidence="9">Specifically methylates the N3 position of the uracil ring of uridine 1498 (m3U1498) in 16S rRNA. Acts on the fully assembled 30S ribosomal subunit.</text>
</comment>
<keyword evidence="4" id="KW-0963">Cytoplasm</keyword>
<evidence type="ECO:0000256" key="2">
    <source>
        <dbReference type="ARBA" id="ARBA00005528"/>
    </source>
</evidence>
<evidence type="ECO:0000313" key="13">
    <source>
        <dbReference type="Proteomes" id="UP000009374"/>
    </source>
</evidence>
<evidence type="ECO:0000259" key="11">
    <source>
        <dbReference type="Pfam" id="PF04452"/>
    </source>
</evidence>
<reference evidence="12 13" key="1">
    <citation type="journal article" date="2009" name="Appl. Environ. Microbiol.">
        <title>Community genomic and proteomic analyses of chemoautotrophic iron-oxidizing "Leptospirillum rubarum" (Group II) and "Leptospirillum ferrodiazotrophum" (Group III) bacteria in acid mine drainage biofilms.</title>
        <authorList>
            <person name="Goltsman D.S."/>
            <person name="Denef V.J."/>
            <person name="Singer S.W."/>
            <person name="VerBerkmoes N.C."/>
            <person name="Lefsrud M."/>
            <person name="Mueller R.S."/>
            <person name="Dick G.J."/>
            <person name="Sun C.L."/>
            <person name="Wheeler K.E."/>
            <person name="Zemla A."/>
            <person name="Baker B.J."/>
            <person name="Hauser L."/>
            <person name="Land M."/>
            <person name="Shah M.B."/>
            <person name="Thelen M.P."/>
            <person name="Hettich R.L."/>
            <person name="Banfield J.F."/>
        </authorList>
    </citation>
    <scope>NUCLEOTIDE SEQUENCE [LARGE SCALE GENOMIC DNA]</scope>
</reference>
<sequence>MTDRDRGEARTGGRASGPVLFWLTPSDRVESTSEGLLLYPGEILSRHLFRSLRAGVGERFCFVDPDRPERRFLGRVMKDAPPEISLEELAMETPSPRRTFDLAVALLKGEGWEDLIEPAAILGVRRLVPLLADRSQLRWSSDVLAKKRERFTAKVREASQLAGRADRMEISEPVSLGELLLKLPSEGSLLFCDTAGHVEPAGTVLGRLGSAPAVAAIGPEGGWSERERELVEEFGHKGGRLHRISLGPLILPGRLAPVVVASLLSQEGEREEHQKGEGSS</sequence>
<evidence type="ECO:0000256" key="8">
    <source>
        <dbReference type="ARBA" id="ARBA00022691"/>
    </source>
</evidence>
<dbReference type="InterPro" id="IPR029028">
    <property type="entry name" value="Alpha/beta_knot_MTases"/>
</dbReference>
<evidence type="ECO:0000256" key="10">
    <source>
        <dbReference type="ARBA" id="ARBA00047944"/>
    </source>
</evidence>
<evidence type="ECO:0000256" key="3">
    <source>
        <dbReference type="ARBA" id="ARBA00012328"/>
    </source>
</evidence>
<evidence type="ECO:0000256" key="7">
    <source>
        <dbReference type="ARBA" id="ARBA00022679"/>
    </source>
</evidence>
<keyword evidence="7" id="KW-0808">Transferase</keyword>
<dbReference type="EC" id="2.1.1.193" evidence="3"/>
<dbReference type="InterPro" id="IPR046886">
    <property type="entry name" value="RsmE_MTase_dom"/>
</dbReference>
<accession>C6HWD2</accession>
<dbReference type="Pfam" id="PF04452">
    <property type="entry name" value="Methyltrans_RNA"/>
    <property type="match status" value="1"/>
</dbReference>